<reference evidence="1 2" key="1">
    <citation type="submission" date="2024-11" db="EMBL/GenBank/DDBJ databases">
        <title>Chromosome-level genome assembly of the freshwater bivalve Anodonta woodiana.</title>
        <authorList>
            <person name="Chen X."/>
        </authorList>
    </citation>
    <scope>NUCLEOTIDE SEQUENCE [LARGE SCALE GENOMIC DNA]</scope>
    <source>
        <strain evidence="1">MN2024</strain>
        <tissue evidence="1">Gills</tissue>
    </source>
</reference>
<protein>
    <submittedName>
        <fullName evidence="1">Uncharacterized protein</fullName>
    </submittedName>
</protein>
<proteinExistence type="predicted"/>
<dbReference type="EMBL" id="JBJQND010000016">
    <property type="protein sequence ID" value="KAL3847824.1"/>
    <property type="molecule type" value="Genomic_DNA"/>
</dbReference>
<gene>
    <name evidence="1" type="ORF">ACJMK2_018716</name>
</gene>
<comment type="caution">
    <text evidence="1">The sequence shown here is derived from an EMBL/GenBank/DDBJ whole genome shotgun (WGS) entry which is preliminary data.</text>
</comment>
<dbReference type="Proteomes" id="UP001634394">
    <property type="component" value="Unassembled WGS sequence"/>
</dbReference>
<evidence type="ECO:0000313" key="2">
    <source>
        <dbReference type="Proteomes" id="UP001634394"/>
    </source>
</evidence>
<organism evidence="1 2">
    <name type="scientific">Sinanodonta woodiana</name>
    <name type="common">Chinese pond mussel</name>
    <name type="synonym">Anodonta woodiana</name>
    <dbReference type="NCBI Taxonomy" id="1069815"/>
    <lineage>
        <taxon>Eukaryota</taxon>
        <taxon>Metazoa</taxon>
        <taxon>Spiralia</taxon>
        <taxon>Lophotrochozoa</taxon>
        <taxon>Mollusca</taxon>
        <taxon>Bivalvia</taxon>
        <taxon>Autobranchia</taxon>
        <taxon>Heteroconchia</taxon>
        <taxon>Palaeoheterodonta</taxon>
        <taxon>Unionida</taxon>
        <taxon>Unionoidea</taxon>
        <taxon>Unionidae</taxon>
        <taxon>Unioninae</taxon>
        <taxon>Sinanodonta</taxon>
    </lineage>
</organism>
<accession>A0ABD3UE90</accession>
<name>A0ABD3UE90_SINWO</name>
<dbReference type="AlphaFoldDB" id="A0ABD3UE90"/>
<keyword evidence="2" id="KW-1185">Reference proteome</keyword>
<sequence>MSHRFPEHYFTISERLSHILYNVDYSHEDRNRKVMAAHEHAVFSNITTALQEGMRMYVFGSRGEGSTGPSLQSDQDHLYQNNNIKAVIDLSQCQPEKTNYLW</sequence>
<evidence type="ECO:0000313" key="1">
    <source>
        <dbReference type="EMBL" id="KAL3847824.1"/>
    </source>
</evidence>